<evidence type="ECO:0000256" key="1">
    <source>
        <dbReference type="ARBA" id="ARBA00009571"/>
    </source>
</evidence>
<dbReference type="Gene3D" id="3.30.2280.10">
    <property type="entry name" value="Hypothetical protein (hspc210)"/>
    <property type="match status" value="1"/>
</dbReference>
<dbReference type="Proteomes" id="UP001175271">
    <property type="component" value="Unassembled WGS sequence"/>
</dbReference>
<dbReference type="AlphaFoldDB" id="A0AA39H4W2"/>
<comment type="similarity">
    <text evidence="1">Belongs to the GSKIP family.</text>
</comment>
<dbReference type="GO" id="GO:0060828">
    <property type="term" value="P:regulation of canonical Wnt signaling pathway"/>
    <property type="evidence" value="ECO:0007669"/>
    <property type="project" value="InterPro"/>
</dbReference>
<name>A0AA39H4W2_9BILA</name>
<feature type="region of interest" description="Disordered" evidence="2">
    <location>
        <begin position="1"/>
        <end position="34"/>
    </location>
</feature>
<comment type="caution">
    <text evidence="4">The sequence shown here is derived from an EMBL/GenBank/DDBJ whole genome shotgun (WGS) entry which is preliminary data.</text>
</comment>
<accession>A0AA39H4W2</accession>
<organism evidence="4 5">
    <name type="scientific">Steinernema hermaphroditum</name>
    <dbReference type="NCBI Taxonomy" id="289476"/>
    <lineage>
        <taxon>Eukaryota</taxon>
        <taxon>Metazoa</taxon>
        <taxon>Ecdysozoa</taxon>
        <taxon>Nematoda</taxon>
        <taxon>Chromadorea</taxon>
        <taxon>Rhabditida</taxon>
        <taxon>Tylenchina</taxon>
        <taxon>Panagrolaimomorpha</taxon>
        <taxon>Strongyloidoidea</taxon>
        <taxon>Steinernematidae</taxon>
        <taxon>Steinernema</taxon>
    </lineage>
</organism>
<sequence>MSAPSSQQTATCSCPPQTATPCSTPTSTISPPNADCPPVAGTPISANNANILADSLGVSPLYRQQDSARWQSAAQVYQSSRAHSPVPFATAQTTILDGVASGAAAMCMPPNELSKRVQEEARNKEAISSPISLEDIAAMNRKRHAQFGGKMPNHEGGPLELEAIAAVHELAAHVQAICVSDMLPRTAELIFVNVKTLDGHPYTLELTMKGWRIASVHTDCMNGDYTNFEMHTKYYDNAKQVLAIISPNHVCHFNHCLTERLNQLKTDIDQHDEEVAQLTA</sequence>
<evidence type="ECO:0000256" key="2">
    <source>
        <dbReference type="SAM" id="MobiDB-lite"/>
    </source>
</evidence>
<protein>
    <recommendedName>
        <fullName evidence="3">GSKIP domain-containing protein</fullName>
    </recommendedName>
</protein>
<evidence type="ECO:0000259" key="3">
    <source>
        <dbReference type="Pfam" id="PF05303"/>
    </source>
</evidence>
<dbReference type="InterPro" id="IPR023231">
    <property type="entry name" value="GSKIP_dom_sf"/>
</dbReference>
<dbReference type="EMBL" id="JAUCMV010000005">
    <property type="protein sequence ID" value="KAK0399293.1"/>
    <property type="molecule type" value="Genomic_DNA"/>
</dbReference>
<dbReference type="SUPFAM" id="SSF103107">
    <property type="entry name" value="Hypothetical protein c14orf129, hspc210"/>
    <property type="match status" value="1"/>
</dbReference>
<dbReference type="GO" id="GO:0051018">
    <property type="term" value="F:protein kinase A binding"/>
    <property type="evidence" value="ECO:0007669"/>
    <property type="project" value="TreeGrafter"/>
</dbReference>
<reference evidence="4" key="1">
    <citation type="submission" date="2023-06" db="EMBL/GenBank/DDBJ databases">
        <title>Genomic analysis of the entomopathogenic nematode Steinernema hermaphroditum.</title>
        <authorList>
            <person name="Schwarz E.M."/>
            <person name="Heppert J.K."/>
            <person name="Baniya A."/>
            <person name="Schwartz H.T."/>
            <person name="Tan C.-H."/>
            <person name="Antoshechkin I."/>
            <person name="Sternberg P.W."/>
            <person name="Goodrich-Blair H."/>
            <person name="Dillman A.R."/>
        </authorList>
    </citation>
    <scope>NUCLEOTIDE SEQUENCE</scope>
    <source>
        <strain evidence="4">PS9179</strain>
        <tissue evidence="4">Whole animal</tissue>
    </source>
</reference>
<evidence type="ECO:0000313" key="4">
    <source>
        <dbReference type="EMBL" id="KAK0399293.1"/>
    </source>
</evidence>
<feature type="compositionally biased region" description="Low complexity" evidence="2">
    <location>
        <begin position="9"/>
        <end position="32"/>
    </location>
</feature>
<dbReference type="GO" id="GO:0005737">
    <property type="term" value="C:cytoplasm"/>
    <property type="evidence" value="ECO:0007669"/>
    <property type="project" value="TreeGrafter"/>
</dbReference>
<dbReference type="InterPro" id="IPR037395">
    <property type="entry name" value="GSKIP"/>
</dbReference>
<gene>
    <name evidence="4" type="ORF">QR680_002978</name>
</gene>
<proteinExistence type="inferred from homology"/>
<evidence type="ECO:0000313" key="5">
    <source>
        <dbReference type="Proteomes" id="UP001175271"/>
    </source>
</evidence>
<dbReference type="GO" id="GO:0019207">
    <property type="term" value="F:kinase regulator activity"/>
    <property type="evidence" value="ECO:0007669"/>
    <property type="project" value="TreeGrafter"/>
</dbReference>
<keyword evidence="5" id="KW-1185">Reference proteome</keyword>
<feature type="domain" description="GSKIP" evidence="3">
    <location>
        <begin position="160"/>
        <end position="264"/>
    </location>
</feature>
<dbReference type="Pfam" id="PF05303">
    <property type="entry name" value="GSKIP_dom"/>
    <property type="match status" value="1"/>
</dbReference>
<dbReference type="InterPro" id="IPR007967">
    <property type="entry name" value="GSKIP_dom"/>
</dbReference>
<dbReference type="PANTHER" id="PTHR12490:SF4">
    <property type="entry name" value="GSK3B-INTERACTING PROTEIN"/>
    <property type="match status" value="1"/>
</dbReference>
<dbReference type="PANTHER" id="PTHR12490">
    <property type="entry name" value="GSK3B-INTERACTING PROTEIN"/>
    <property type="match status" value="1"/>
</dbReference>